<dbReference type="InParanoid" id="G4Z9J6"/>
<feature type="region of interest" description="Disordered" evidence="1">
    <location>
        <begin position="1"/>
        <end position="29"/>
    </location>
</feature>
<dbReference type="InterPro" id="IPR005113">
    <property type="entry name" value="uDENN_dom"/>
</dbReference>
<dbReference type="PANTHER" id="PTHR12296:SF21">
    <property type="entry name" value="DENN DOMAIN-CONTAINING PROTEIN 3"/>
    <property type="match status" value="1"/>
</dbReference>
<dbReference type="InterPro" id="IPR051696">
    <property type="entry name" value="DENN_Domain_GEFs"/>
</dbReference>
<dbReference type="GeneID" id="20656999"/>
<dbReference type="GO" id="GO:0031410">
    <property type="term" value="C:cytoplasmic vesicle"/>
    <property type="evidence" value="ECO:0007669"/>
    <property type="project" value="TreeGrafter"/>
</dbReference>
<accession>G4Z9J6</accession>
<feature type="domain" description="UDENN" evidence="2">
    <location>
        <begin position="973"/>
        <end position="1444"/>
    </location>
</feature>
<dbReference type="InterPro" id="IPR037516">
    <property type="entry name" value="Tripartite_DENN"/>
</dbReference>
<dbReference type="GO" id="GO:0032483">
    <property type="term" value="P:regulation of Rab protein signal transduction"/>
    <property type="evidence" value="ECO:0007669"/>
    <property type="project" value="TreeGrafter"/>
</dbReference>
<dbReference type="Pfam" id="PF03456">
    <property type="entry name" value="uDENN"/>
    <property type="match status" value="1"/>
</dbReference>
<keyword evidence="4" id="KW-1185">Reference proteome</keyword>
<dbReference type="InterPro" id="IPR043153">
    <property type="entry name" value="DENN_C"/>
</dbReference>
<organism evidence="3 4">
    <name type="scientific">Phytophthora sojae (strain P6497)</name>
    <name type="common">Soybean stem and root rot agent</name>
    <name type="synonym">Phytophthora megasperma f. sp. glycines</name>
    <dbReference type="NCBI Taxonomy" id="1094619"/>
    <lineage>
        <taxon>Eukaryota</taxon>
        <taxon>Sar</taxon>
        <taxon>Stramenopiles</taxon>
        <taxon>Oomycota</taxon>
        <taxon>Peronosporomycetes</taxon>
        <taxon>Peronosporales</taxon>
        <taxon>Peronosporaceae</taxon>
        <taxon>Phytophthora</taxon>
    </lineage>
</organism>
<dbReference type="SMART" id="SM00800">
    <property type="entry name" value="uDENN"/>
    <property type="match status" value="1"/>
</dbReference>
<dbReference type="Gene3D" id="3.40.50.11500">
    <property type="match status" value="1"/>
</dbReference>
<feature type="region of interest" description="Disordered" evidence="1">
    <location>
        <begin position="631"/>
        <end position="652"/>
    </location>
</feature>
<feature type="region of interest" description="Disordered" evidence="1">
    <location>
        <begin position="445"/>
        <end position="468"/>
    </location>
</feature>
<evidence type="ECO:0000313" key="4">
    <source>
        <dbReference type="Proteomes" id="UP000002640"/>
    </source>
</evidence>
<sequence>MSRVNVVVVPTEAEQPRTQQDGSKSSRQRKYAGWVPFDYSVGQLKHDVGRYWQLKTSKYELCDPLGSVLDDDKPLEFSHFDPAVLTLRRRERVVPLIDKSSSCSANTTDPFWIHDQLYDLFVFNALQNRQSSTLRITSYQFKQLLQKATAKRVYQQKKKLLFDKRVTLAFRGAQSNPSSSGDGGAGASFDEFLDALVDVACFMYPKEQSKELALEKLATEHVIPYHETEQHAVGSDTLSWAQIDALVEREKVKWVAQRFTRSIGDLATSYSANVGLAHRRCVLGYHEFSKFVRDVMPVTIPMSSIEVCKVFMRFCRKEQGYDKEVTLEIPCAKMIDVIGYIALVAVPRLVKAKEKMSPNCNNVVLSSKLGVQCLKALLHHMSNNLGAKSGALMKKNVEFNRARVYFLLEFNKMHREDSLTDYQGTYDTEFDTEFSWNLDSTDNANAENSAYDSESSTSSPMQRQSARQLDPQVLIEQRKCELEQLNALSNEADEIYAFLAGELQRHALSKRPDSPDTVPHMLDVWVSAGEKYSDIINHVEGSSHLRAKFLSRFGRSLFVFASQVLKSTTKVYSYEELFYVTNARVYTATSDLWSDESTSFTLDLAMETLSLASGKLAQASEELSDLVTAARENDPRGGSDDDASSAGSCGGDTGEDYEDWTASALYDRYLYCLYLRANCLAAYADVIAHSKKVAIDYNVCCQFEETKPVDERVTTSDVFFTSAMVLSKASAPGEFYWEAKKMYRFLLQLSKGGLNFSRSRIHHNLAMVQFKLATHLTRGSDSEKQLLENVLKNLDACEQAQDYVVEPNILVEKRNYIRAILAARRKFFIAENQAAAQTEGVPRDGQQEQEDIIAPFYRFVLAAAFSEFDSDKKGVLFQPEATLLSKACGHSAVSTESLQWLLDNFDHQDGGLTERGVLQYFCWLGEADPVAFCKIIDLLTAKHTGAHNVSIFSGDCVYPRKHSSVKSSSGTVDCIVVLGGKMTQAAGVDTTSPTDIRLEPEVIDMLPSRASLPEELSKFCFPDDIYLSTEPFSPRTFDIVLTDIKGLRSYGSCLHFCEEKHPMDVLSLISATQKGRTANLPSWVSLKDIQQGQTKWKCYAPKCLCVLSSTPLFQTFRTFLVYLYRLSLASSTSIPLESIVFNFLERTPLPTANATRTAFKLGDTTCLLSGFPRNLPFYSPTEVDFTILFQCLNPDNILKVYGYLLTEKKVVLSSTNRPILTHVAETLRALLHPFECQQVYIPLLPLSLVEFICAPVPFFMGIRSDQRLERLMAEGVILVDLDNNDIRLPPNEELPMLTDVKSRKLLHALRKLSIWPASQRTRYSFGRGLTGSERPVSATFEPSQPSDAEVSQVVGRHEDLTEKWGEIQTLFSSFATRLLKEIRKHCSRVPAPTTSGSTSESVYFDERSFLAMHPSLREFCTHLFQTQLFQRSIENIWTLNATEPEQYWKAVRAKGMLRKNSEVNEDMNKTQRRQVIQAPLPPRKHVNPVARNANDGFPAFNGQLYDDLLEELSDFGDVESSAGDFAAHAVRPLSSLSSLGLSSEASSTSVLTSPSFHDGDADAFKLVNAARKRLEGRRGGEIAE</sequence>
<dbReference type="PROSITE" id="PS50211">
    <property type="entry name" value="DENN"/>
    <property type="match status" value="1"/>
</dbReference>
<reference evidence="3 4" key="1">
    <citation type="journal article" date="2006" name="Science">
        <title>Phytophthora genome sequences uncover evolutionary origins and mechanisms of pathogenesis.</title>
        <authorList>
            <person name="Tyler B.M."/>
            <person name="Tripathy S."/>
            <person name="Zhang X."/>
            <person name="Dehal P."/>
            <person name="Jiang R.H."/>
            <person name="Aerts A."/>
            <person name="Arredondo F.D."/>
            <person name="Baxter L."/>
            <person name="Bensasson D."/>
            <person name="Beynon J.L."/>
            <person name="Chapman J."/>
            <person name="Damasceno C.M."/>
            <person name="Dorrance A.E."/>
            <person name="Dou D."/>
            <person name="Dickerman A.W."/>
            <person name="Dubchak I.L."/>
            <person name="Garbelotto M."/>
            <person name="Gijzen M."/>
            <person name="Gordon S.G."/>
            <person name="Govers F."/>
            <person name="Grunwald N.J."/>
            <person name="Huang W."/>
            <person name="Ivors K.L."/>
            <person name="Jones R.W."/>
            <person name="Kamoun S."/>
            <person name="Krampis K."/>
            <person name="Lamour K.H."/>
            <person name="Lee M.K."/>
            <person name="McDonald W.H."/>
            <person name="Medina M."/>
            <person name="Meijer H.J."/>
            <person name="Nordberg E.K."/>
            <person name="Maclean D.J."/>
            <person name="Ospina-Giraldo M.D."/>
            <person name="Morris P.F."/>
            <person name="Phuntumart V."/>
            <person name="Putnam N.H."/>
            <person name="Rash S."/>
            <person name="Rose J.K."/>
            <person name="Sakihama Y."/>
            <person name="Salamov A.A."/>
            <person name="Savidor A."/>
            <person name="Scheuring C.F."/>
            <person name="Smith B.M."/>
            <person name="Sobral B.W."/>
            <person name="Terry A."/>
            <person name="Torto-Alalibo T.A."/>
            <person name="Win J."/>
            <person name="Xu Z."/>
            <person name="Zhang H."/>
            <person name="Grigoriev I.V."/>
            <person name="Rokhsar D.S."/>
            <person name="Boore J.L."/>
        </authorList>
    </citation>
    <scope>NUCLEOTIDE SEQUENCE [LARGE SCALE GENOMIC DNA]</scope>
    <source>
        <strain evidence="3 4">P6497</strain>
    </source>
</reference>
<dbReference type="Proteomes" id="UP000002640">
    <property type="component" value="Unassembled WGS sequence"/>
</dbReference>
<feature type="compositionally biased region" description="Polar residues" evidence="1">
    <location>
        <begin position="445"/>
        <end position="467"/>
    </location>
</feature>
<protein>
    <recommendedName>
        <fullName evidence="2">UDENN domain-containing protein</fullName>
    </recommendedName>
</protein>
<gene>
    <name evidence="3" type="ORF">PHYSODRAFT_493912</name>
</gene>
<name>G4Z9J6_PHYSP</name>
<dbReference type="InterPro" id="IPR001194">
    <property type="entry name" value="cDENN_dom"/>
</dbReference>
<dbReference type="EMBL" id="JH159153">
    <property type="protein sequence ID" value="EGZ22628.1"/>
    <property type="molecule type" value="Genomic_DNA"/>
</dbReference>
<evidence type="ECO:0000313" key="3">
    <source>
        <dbReference type="EMBL" id="EGZ22628.1"/>
    </source>
</evidence>
<evidence type="ECO:0000259" key="2">
    <source>
        <dbReference type="PROSITE" id="PS50211"/>
    </source>
</evidence>
<dbReference type="RefSeq" id="XP_009525345.1">
    <property type="nucleotide sequence ID" value="XM_009527050.1"/>
</dbReference>
<dbReference type="KEGG" id="psoj:PHYSODRAFT_493912"/>
<evidence type="ECO:0000256" key="1">
    <source>
        <dbReference type="SAM" id="MobiDB-lite"/>
    </source>
</evidence>
<feature type="compositionally biased region" description="Polar residues" evidence="1">
    <location>
        <begin position="16"/>
        <end position="25"/>
    </location>
</feature>
<proteinExistence type="predicted"/>
<dbReference type="Gene3D" id="3.30.450.200">
    <property type="match status" value="1"/>
</dbReference>
<dbReference type="SMART" id="SM00799">
    <property type="entry name" value="DENN"/>
    <property type="match status" value="1"/>
</dbReference>
<dbReference type="Pfam" id="PF02141">
    <property type="entry name" value="DENN"/>
    <property type="match status" value="1"/>
</dbReference>
<dbReference type="OMA" id="CWLAEAD"/>
<dbReference type="PANTHER" id="PTHR12296">
    <property type="entry name" value="DENN DOMAIN-CONTAINING PROTEIN 4"/>
    <property type="match status" value="1"/>
</dbReference>